<dbReference type="PANTHER" id="PTHR30231">
    <property type="entry name" value="DNA POLYMERASE III SUBUNIT EPSILON"/>
    <property type="match status" value="1"/>
</dbReference>
<reference evidence="2 3" key="1">
    <citation type="journal article" date="2022" name="Genome Biol. Evol.">
        <title>Host diet, physiology and behaviors set the stage for Lachnospiraceae cladogenesis.</title>
        <authorList>
            <person name="Vera-Ponce De Leon A."/>
            <person name="Schneider M."/>
            <person name="Jahnes B.C."/>
            <person name="Sadowski V."/>
            <person name="Camuy-Velez L.A."/>
            <person name="Duan J."/>
            <person name="Sabree Z.L."/>
        </authorList>
    </citation>
    <scope>NUCLEOTIDE SEQUENCE [LARGE SCALE GENOMIC DNA]</scope>
    <source>
        <strain evidence="2 3">PAL227</strain>
    </source>
</reference>
<dbReference type="Proteomes" id="UP001523565">
    <property type="component" value="Unassembled WGS sequence"/>
</dbReference>
<dbReference type="PANTHER" id="PTHR30231:SF41">
    <property type="entry name" value="DNA POLYMERASE III SUBUNIT EPSILON"/>
    <property type="match status" value="1"/>
</dbReference>
<evidence type="ECO:0000259" key="1">
    <source>
        <dbReference type="SMART" id="SM00479"/>
    </source>
</evidence>
<keyword evidence="2" id="KW-0540">Nuclease</keyword>
<dbReference type="CDD" id="cd06127">
    <property type="entry name" value="DEDDh"/>
    <property type="match status" value="1"/>
</dbReference>
<dbReference type="SUPFAM" id="SSF57783">
    <property type="entry name" value="Zinc beta-ribbon"/>
    <property type="match status" value="1"/>
</dbReference>
<dbReference type="NCBIfam" id="TIGR00573">
    <property type="entry name" value="dnaq"/>
    <property type="match status" value="1"/>
</dbReference>
<dbReference type="InterPro" id="IPR012337">
    <property type="entry name" value="RNaseH-like_sf"/>
</dbReference>
<dbReference type="InterPro" id="IPR013520">
    <property type="entry name" value="Ribonucl_H"/>
</dbReference>
<keyword evidence="2" id="KW-0269">Exonuclease</keyword>
<feature type="domain" description="Exonuclease" evidence="1">
    <location>
        <begin position="16"/>
        <end position="183"/>
    </location>
</feature>
<sequence length="226" mass="25223">MIGENVGKKLNKYVEDYVVFDLETTGVSTKSDEVIEISAIKVSSGRVADEFSTLVNPLRPIPYQASRVNGITDSMVKNSPDFKAALGAFLDFTGNQVLVGHNIHTFDLKFIRRDAMNFWNMGIANDYVDTLPLARACLPKLKSYSLTNLASHYGIRVSDAHRALGDCRMNQQVFEHLGREIKNPAPEAGTAFTCPQCGQLMQRRKGRFGEFWGCTGFPDCRYTQNV</sequence>
<dbReference type="GO" id="GO:0004527">
    <property type="term" value="F:exonuclease activity"/>
    <property type="evidence" value="ECO:0007669"/>
    <property type="project" value="UniProtKB-KW"/>
</dbReference>
<accession>A0ABT1EI08</accession>
<name>A0ABT1EI08_9FIRM</name>
<dbReference type="Gene3D" id="3.30.420.10">
    <property type="entry name" value="Ribonuclease H-like superfamily/Ribonuclease H"/>
    <property type="match status" value="1"/>
</dbReference>
<organism evidence="2 3">
    <name type="scientific">Ohessyouella blattaphilus</name>
    <dbReference type="NCBI Taxonomy" id="2949333"/>
    <lineage>
        <taxon>Bacteria</taxon>
        <taxon>Bacillati</taxon>
        <taxon>Bacillota</taxon>
        <taxon>Clostridia</taxon>
        <taxon>Lachnospirales</taxon>
        <taxon>Lachnospiraceae</taxon>
        <taxon>Ohessyouella</taxon>
    </lineage>
</organism>
<proteinExistence type="predicted"/>
<dbReference type="SMART" id="SM00479">
    <property type="entry name" value="EXOIII"/>
    <property type="match status" value="1"/>
</dbReference>
<evidence type="ECO:0000313" key="3">
    <source>
        <dbReference type="Proteomes" id="UP001523565"/>
    </source>
</evidence>
<evidence type="ECO:0000313" key="2">
    <source>
        <dbReference type="EMBL" id="MCP1110340.1"/>
    </source>
</evidence>
<dbReference type="Pfam" id="PF01396">
    <property type="entry name" value="Zn_ribbon_Top1"/>
    <property type="match status" value="1"/>
</dbReference>
<dbReference type="Pfam" id="PF00929">
    <property type="entry name" value="RNase_T"/>
    <property type="match status" value="1"/>
</dbReference>
<comment type="caution">
    <text evidence="2">The sequence shown here is derived from an EMBL/GenBank/DDBJ whole genome shotgun (WGS) entry which is preliminary data.</text>
</comment>
<dbReference type="InterPro" id="IPR036397">
    <property type="entry name" value="RNaseH_sf"/>
</dbReference>
<dbReference type="InterPro" id="IPR013498">
    <property type="entry name" value="Topo_IA_Znf"/>
</dbReference>
<protein>
    <submittedName>
        <fullName evidence="2">Exonuclease domain-containing protein</fullName>
    </submittedName>
</protein>
<dbReference type="RefSeq" id="WP_262069221.1">
    <property type="nucleotide sequence ID" value="NZ_JAMXOC010000012.1"/>
</dbReference>
<keyword evidence="3" id="KW-1185">Reference proteome</keyword>
<keyword evidence="2" id="KW-0378">Hydrolase</keyword>
<dbReference type="EMBL" id="JAMZFV010000012">
    <property type="protein sequence ID" value="MCP1110340.1"/>
    <property type="molecule type" value="Genomic_DNA"/>
</dbReference>
<dbReference type="Gene3D" id="3.30.65.10">
    <property type="entry name" value="Bacterial Topoisomerase I, domain 1"/>
    <property type="match status" value="1"/>
</dbReference>
<gene>
    <name evidence="2" type="ORF">NK118_08755</name>
</gene>
<dbReference type="SUPFAM" id="SSF53098">
    <property type="entry name" value="Ribonuclease H-like"/>
    <property type="match status" value="1"/>
</dbReference>
<dbReference type="InterPro" id="IPR006054">
    <property type="entry name" value="DnaQ"/>
</dbReference>